<reference evidence="3 4" key="1">
    <citation type="submission" date="2018-10" db="EMBL/GenBank/DDBJ databases">
        <title>Fifty Aureobasidium pullulans genomes reveal a recombining polyextremotolerant generalist.</title>
        <authorList>
            <person name="Gostincar C."/>
            <person name="Turk M."/>
            <person name="Zajc J."/>
            <person name="Gunde-Cimerman N."/>
        </authorList>
    </citation>
    <scope>NUCLEOTIDE SEQUENCE [LARGE SCALE GENOMIC DNA]</scope>
    <source>
        <strain evidence="3 4">EXF-3403</strain>
    </source>
</reference>
<evidence type="ECO:0000313" key="4">
    <source>
        <dbReference type="Proteomes" id="UP000310039"/>
    </source>
</evidence>
<dbReference type="SUPFAM" id="SSF100950">
    <property type="entry name" value="NagB/RpiA/CoA transferase-like"/>
    <property type="match status" value="2"/>
</dbReference>
<protein>
    <submittedName>
        <fullName evidence="3">Succinyl-CoA:3-ketoacid-coenzyme A transferas-like protein</fullName>
    </submittedName>
</protein>
<gene>
    <name evidence="3" type="ORF">D6C84_01535</name>
</gene>
<dbReference type="PANTHER" id="PTHR13707">
    <property type="entry name" value="KETOACID-COENZYME A TRANSFERASE"/>
    <property type="match status" value="1"/>
</dbReference>
<evidence type="ECO:0000313" key="3">
    <source>
        <dbReference type="EMBL" id="THZ87772.1"/>
    </source>
</evidence>
<dbReference type="InterPro" id="IPR004165">
    <property type="entry name" value="CoA_trans_fam_I"/>
</dbReference>
<organism evidence="3 4">
    <name type="scientific">Aureobasidium pullulans</name>
    <name type="common">Black yeast</name>
    <name type="synonym">Pullularia pullulans</name>
    <dbReference type="NCBI Taxonomy" id="5580"/>
    <lineage>
        <taxon>Eukaryota</taxon>
        <taxon>Fungi</taxon>
        <taxon>Dikarya</taxon>
        <taxon>Ascomycota</taxon>
        <taxon>Pezizomycotina</taxon>
        <taxon>Dothideomycetes</taxon>
        <taxon>Dothideomycetidae</taxon>
        <taxon>Dothideales</taxon>
        <taxon>Saccotheciaceae</taxon>
        <taxon>Aureobasidium</taxon>
    </lineage>
</organism>
<name>A0A4S9Y4U9_AURPU</name>
<comment type="caution">
    <text evidence="3">The sequence shown here is derived from an EMBL/GenBank/DDBJ whole genome shotgun (WGS) entry which is preliminary data.</text>
</comment>
<dbReference type="InterPro" id="IPR012791">
    <property type="entry name" value="3-oxoacid_CoA-transf_B"/>
</dbReference>
<dbReference type="Pfam" id="PF01144">
    <property type="entry name" value="CoA_trans"/>
    <property type="match status" value="2"/>
</dbReference>
<dbReference type="InterPro" id="IPR037171">
    <property type="entry name" value="NagB/RpiA_transferase-like"/>
</dbReference>
<dbReference type="Gene3D" id="3.40.1080.10">
    <property type="entry name" value="Glutaconate Coenzyme A-transferase"/>
    <property type="match status" value="2"/>
</dbReference>
<dbReference type="GO" id="GO:0008410">
    <property type="term" value="F:CoA-transferase activity"/>
    <property type="evidence" value="ECO:0007669"/>
    <property type="project" value="InterPro"/>
</dbReference>
<accession>A0A4S9Y4U9</accession>
<sequence>MPRDREGGRLAIFLYTKKAHILLFLFFLQDFLRSRIYTTYITMAATRRSSTRLSALLPSSSNALLRTQLPRVSARVALSRRTAGVAGLTFTRGFINDVKIGGSNASSGVEDIGLNESLAPTIDRSRSKVYASADEAVADIKSGSTILSAGFGLCGTADTIIKAMAKRGVESLHSLKAVSNNAGAGPYGLAELVQNGQLTSVILSFLGTNKAIEKKYLSGELDVELTPQGTIAERIRAGGAGIPAFYTPTGVHTWIETGEIPIRMGPPKEGSKMPTTLQPGNRRETREFKGKKFNLEHAIQGDVAILRAYKVDEAGNCVFRYTTGNFGPMMAKAAACSIVEAEHIVPIGEIKPDEVDLPGIYIDRIVPATEEKKLEVKKLREVEGGDQSNKSEGEKRRERIARRAAKELKQGYYVNLGVGMPTLAPSFLDPKIKVWIHSENGLMGMGPYPTEEEVDVDIINAGKETVTILPGGSTFDSAESFAMIRGGHIDVSMLGALQVSANGDLANYMIPGKVLKGMGGAMDLVSNPDQTKIVVLTDHVDKNGVSKIQQECSLPLTGARCVSTIITELCVFQVDRKNGGLTLTEVAPGVTVEQVQEKTAAKFKVADDLHEME</sequence>
<dbReference type="NCBIfam" id="TIGR02428">
    <property type="entry name" value="pcaJ_scoB_fam"/>
    <property type="match status" value="1"/>
</dbReference>
<feature type="region of interest" description="Disordered" evidence="2">
    <location>
        <begin position="262"/>
        <end position="282"/>
    </location>
</feature>
<dbReference type="SMART" id="SM00882">
    <property type="entry name" value="CoA_trans"/>
    <property type="match status" value="2"/>
</dbReference>
<keyword evidence="1" id="KW-0808">Transferase</keyword>
<dbReference type="AlphaFoldDB" id="A0A4S9Y4U9"/>
<evidence type="ECO:0000256" key="2">
    <source>
        <dbReference type="SAM" id="MobiDB-lite"/>
    </source>
</evidence>
<dbReference type="Proteomes" id="UP000310039">
    <property type="component" value="Unassembled WGS sequence"/>
</dbReference>
<proteinExistence type="predicted"/>
<dbReference type="EMBL" id="QZBT01000012">
    <property type="protein sequence ID" value="THZ87772.1"/>
    <property type="molecule type" value="Genomic_DNA"/>
</dbReference>
<evidence type="ECO:0000256" key="1">
    <source>
        <dbReference type="ARBA" id="ARBA00022679"/>
    </source>
</evidence>
<dbReference type="PANTHER" id="PTHR13707:SF60">
    <property type="entry name" value="ACETATE COA-TRANSFERASE SUBUNIT ALPHA"/>
    <property type="match status" value="1"/>
</dbReference>